<evidence type="ECO:0000259" key="4">
    <source>
        <dbReference type="PROSITE" id="PS50042"/>
    </source>
</evidence>
<dbReference type="GO" id="GO:0005829">
    <property type="term" value="C:cytosol"/>
    <property type="evidence" value="ECO:0007669"/>
    <property type="project" value="TreeGrafter"/>
</dbReference>
<evidence type="ECO:0000256" key="2">
    <source>
        <dbReference type="ARBA" id="ARBA00023125"/>
    </source>
</evidence>
<dbReference type="SUPFAM" id="SSF51206">
    <property type="entry name" value="cAMP-binding domain-like"/>
    <property type="match status" value="1"/>
</dbReference>
<reference evidence="6" key="1">
    <citation type="submission" date="2013-05" db="EMBL/GenBank/DDBJ databases">
        <title>Genome assembly of Cystobacter fuscus DSM 2262.</title>
        <authorList>
            <person name="Sharma G."/>
            <person name="Khatri I."/>
            <person name="Kaur C."/>
            <person name="Mayilraj S."/>
            <person name="Subramanian S."/>
        </authorList>
    </citation>
    <scope>NUCLEOTIDE SEQUENCE [LARGE SCALE GENOMIC DNA]</scope>
    <source>
        <strain evidence="6">DSM 2262</strain>
    </source>
</reference>
<evidence type="ECO:0000256" key="1">
    <source>
        <dbReference type="ARBA" id="ARBA00023015"/>
    </source>
</evidence>
<evidence type="ECO:0000313" key="7">
    <source>
        <dbReference type="Proteomes" id="UP000011682"/>
    </source>
</evidence>
<dbReference type="InterPro" id="IPR012318">
    <property type="entry name" value="HTH_CRP"/>
</dbReference>
<proteinExistence type="predicted"/>
<evidence type="ECO:0000313" key="6">
    <source>
        <dbReference type="EMBL" id="EPX61236.1"/>
    </source>
</evidence>
<dbReference type="SMART" id="SM00419">
    <property type="entry name" value="HTH_CRP"/>
    <property type="match status" value="1"/>
</dbReference>
<protein>
    <submittedName>
        <fullName evidence="6">Transcriptional regulator, Crp/Fnr family</fullName>
    </submittedName>
</protein>
<dbReference type="CDD" id="cd00038">
    <property type="entry name" value="CAP_ED"/>
    <property type="match status" value="1"/>
</dbReference>
<gene>
    <name evidence="6" type="ORF">D187_001019</name>
</gene>
<dbReference type="InterPro" id="IPR000595">
    <property type="entry name" value="cNMP-bd_dom"/>
</dbReference>
<name>S9PDW3_CYSF2</name>
<dbReference type="eggNOG" id="COG0664">
    <property type="taxonomic scope" value="Bacteria"/>
</dbReference>
<organism evidence="6 7">
    <name type="scientific">Cystobacter fuscus (strain ATCC 25194 / DSM 2262 / NBRC 100088 / M29)</name>
    <dbReference type="NCBI Taxonomy" id="1242864"/>
    <lineage>
        <taxon>Bacteria</taxon>
        <taxon>Pseudomonadati</taxon>
        <taxon>Myxococcota</taxon>
        <taxon>Myxococcia</taxon>
        <taxon>Myxococcales</taxon>
        <taxon>Cystobacterineae</taxon>
        <taxon>Archangiaceae</taxon>
        <taxon>Cystobacter</taxon>
    </lineage>
</organism>
<evidence type="ECO:0000256" key="3">
    <source>
        <dbReference type="ARBA" id="ARBA00023163"/>
    </source>
</evidence>
<dbReference type="SMART" id="SM00100">
    <property type="entry name" value="cNMP"/>
    <property type="match status" value="1"/>
</dbReference>
<evidence type="ECO:0000259" key="5">
    <source>
        <dbReference type="PROSITE" id="PS51063"/>
    </source>
</evidence>
<comment type="caution">
    <text evidence="6">The sequence shown here is derived from an EMBL/GenBank/DDBJ whole genome shotgun (WGS) entry which is preliminary data.</text>
</comment>
<dbReference type="Pfam" id="PF13545">
    <property type="entry name" value="HTH_Crp_2"/>
    <property type="match status" value="1"/>
</dbReference>
<dbReference type="PANTHER" id="PTHR24567:SF74">
    <property type="entry name" value="HTH-TYPE TRANSCRIPTIONAL REGULATOR ARCR"/>
    <property type="match status" value="1"/>
</dbReference>
<dbReference type="InterPro" id="IPR050397">
    <property type="entry name" value="Env_Response_Regulators"/>
</dbReference>
<keyword evidence="3" id="KW-0804">Transcription</keyword>
<dbReference type="InterPro" id="IPR014710">
    <property type="entry name" value="RmlC-like_jellyroll"/>
</dbReference>
<dbReference type="Proteomes" id="UP000011682">
    <property type="component" value="Unassembled WGS sequence"/>
</dbReference>
<sequence>MKPDRTALDYLELFRSGSWFRATPADFQERLLRLGVLRPLKTGQHLFSRGNLPSGLYGVVDGAIRLRTLGPSGREALLKFLEPPSWCGEISLFDGLPSAHDAIADAPTLVVHVPHAPLAALLAEQPGYWYEFGRLMAQHMRLTLLSIDEVAHEAAPIRLARRLLLIAQNYGDLHAHSSRVIEVRQEELAMMLTISRQTTNQILKQLEAQGIVGLRYGEIEILDLEKLREVVAGKGDAGPQAS</sequence>
<dbReference type="PROSITE" id="PS51063">
    <property type="entry name" value="HTH_CRP_2"/>
    <property type="match status" value="1"/>
</dbReference>
<dbReference type="GO" id="GO:0003677">
    <property type="term" value="F:DNA binding"/>
    <property type="evidence" value="ECO:0007669"/>
    <property type="project" value="UniProtKB-KW"/>
</dbReference>
<dbReference type="InterPro" id="IPR036390">
    <property type="entry name" value="WH_DNA-bd_sf"/>
</dbReference>
<accession>S9PDW3</accession>
<dbReference type="EMBL" id="ANAH02000010">
    <property type="protein sequence ID" value="EPX61236.1"/>
    <property type="molecule type" value="Genomic_DNA"/>
</dbReference>
<dbReference type="InterPro" id="IPR018490">
    <property type="entry name" value="cNMP-bd_dom_sf"/>
</dbReference>
<keyword evidence="7" id="KW-1185">Reference proteome</keyword>
<dbReference type="Pfam" id="PF00027">
    <property type="entry name" value="cNMP_binding"/>
    <property type="match status" value="1"/>
</dbReference>
<dbReference type="Gene3D" id="2.60.120.10">
    <property type="entry name" value="Jelly Rolls"/>
    <property type="match status" value="1"/>
</dbReference>
<feature type="domain" description="Cyclic nucleotide-binding" evidence="4">
    <location>
        <begin position="19"/>
        <end position="104"/>
    </location>
</feature>
<keyword evidence="2" id="KW-0238">DNA-binding</keyword>
<dbReference type="AlphaFoldDB" id="S9PDW3"/>
<feature type="domain" description="HTH crp-type" evidence="5">
    <location>
        <begin position="153"/>
        <end position="225"/>
    </location>
</feature>
<dbReference type="OrthoDB" id="6881322at2"/>
<dbReference type="RefSeq" id="WP_002622040.1">
    <property type="nucleotide sequence ID" value="NZ_ANAH02000010.1"/>
</dbReference>
<dbReference type="PROSITE" id="PS50042">
    <property type="entry name" value="CNMP_BINDING_3"/>
    <property type="match status" value="1"/>
</dbReference>
<keyword evidence="1" id="KW-0805">Transcription regulation</keyword>
<dbReference type="GO" id="GO:0003700">
    <property type="term" value="F:DNA-binding transcription factor activity"/>
    <property type="evidence" value="ECO:0007669"/>
    <property type="project" value="TreeGrafter"/>
</dbReference>
<dbReference type="PANTHER" id="PTHR24567">
    <property type="entry name" value="CRP FAMILY TRANSCRIPTIONAL REGULATORY PROTEIN"/>
    <property type="match status" value="1"/>
</dbReference>
<dbReference type="SUPFAM" id="SSF46785">
    <property type="entry name" value="Winged helix' DNA-binding domain"/>
    <property type="match status" value="1"/>
</dbReference>